<dbReference type="Proteomes" id="UP000053237">
    <property type="component" value="Unassembled WGS sequence"/>
</dbReference>
<sequence length="294" mass="33466">MKMPIALSAVVSLNQGLHIDAYKIHTPVGHNYRQLSRCHKCLQRFALYANLTYVLTEPNARGRKTHDDRLKMVAEIDNHIPFWSVQDSCLSTICATHTIILKDERKRFHKTNPSSSLDLHSGAHLVVDEEKRNDKVNDESNEVSISGTDLIGRGSNDRRDSVTEEFRSPDNWRKKRNDNEWKVAHKKFRLFGATFDVMSYDASNIAKNMSANPDGKNSFHQGYDSLKQASTAKNVLVSTNNRNDALKTLQIIGATVHKQNDIPTFTSYCLLLQKICPNYSFKLAFDVWILVTLM</sequence>
<keyword evidence="3" id="KW-1185">Reference proteome</keyword>
<dbReference type="InParanoid" id="A0A024FY67"/>
<evidence type="ECO:0000256" key="1">
    <source>
        <dbReference type="SAM" id="MobiDB-lite"/>
    </source>
</evidence>
<protein>
    <submittedName>
        <fullName evidence="2">Uncharacterized protein</fullName>
    </submittedName>
</protein>
<organism evidence="2 3">
    <name type="scientific">Albugo candida</name>
    <dbReference type="NCBI Taxonomy" id="65357"/>
    <lineage>
        <taxon>Eukaryota</taxon>
        <taxon>Sar</taxon>
        <taxon>Stramenopiles</taxon>
        <taxon>Oomycota</taxon>
        <taxon>Peronosporomycetes</taxon>
        <taxon>Albuginales</taxon>
        <taxon>Albuginaceae</taxon>
        <taxon>Albugo</taxon>
    </lineage>
</organism>
<reference evidence="2 3" key="1">
    <citation type="submission" date="2012-05" db="EMBL/GenBank/DDBJ databases">
        <title>Recombination and specialization in a pathogen metapopulation.</title>
        <authorList>
            <person name="Gardiner A."/>
            <person name="Kemen E."/>
            <person name="Schultz-Larsen T."/>
            <person name="MacLean D."/>
            <person name="Van Oosterhout C."/>
            <person name="Jones J.D.G."/>
        </authorList>
    </citation>
    <scope>NUCLEOTIDE SEQUENCE [LARGE SCALE GENOMIC DNA]</scope>
    <source>
        <strain evidence="2 3">Ac Nc2</strain>
    </source>
</reference>
<name>A0A024FY67_9STRA</name>
<dbReference type="EMBL" id="CAIX01001315">
    <property type="protein sequence ID" value="CCI11604.1"/>
    <property type="molecule type" value="Genomic_DNA"/>
</dbReference>
<dbReference type="AlphaFoldDB" id="A0A024FY67"/>
<evidence type="ECO:0000313" key="2">
    <source>
        <dbReference type="EMBL" id="CCI11604.1"/>
    </source>
</evidence>
<accession>A0A024FY67</accession>
<feature type="region of interest" description="Disordered" evidence="1">
    <location>
        <begin position="131"/>
        <end position="169"/>
    </location>
</feature>
<comment type="caution">
    <text evidence="2">The sequence shown here is derived from an EMBL/GenBank/DDBJ whole genome shotgun (WGS) entry which is preliminary data.</text>
</comment>
<proteinExistence type="predicted"/>
<feature type="compositionally biased region" description="Basic and acidic residues" evidence="1">
    <location>
        <begin position="155"/>
        <end position="169"/>
    </location>
</feature>
<gene>
    <name evidence="2" type="ORF">BN9_131770</name>
</gene>
<evidence type="ECO:0000313" key="3">
    <source>
        <dbReference type="Proteomes" id="UP000053237"/>
    </source>
</evidence>